<proteinExistence type="predicted"/>
<gene>
    <name evidence="1" type="ORF">LOK49_LG08G00297</name>
</gene>
<accession>A0ACC0GVU4</accession>
<dbReference type="Proteomes" id="UP001060215">
    <property type="component" value="Chromosome 9"/>
</dbReference>
<sequence length="144" mass="16063">MTPNLFFTPSLFLYKYDTFFIIHAYQLLQERVLVQYKYSLLAAMAISKVLIASLVVSLLLLHLVDAADETKNTNLSQSPYVQKMDCGAACVARCRLASRQKMCKRACGTCCARCNCVPPGTSGNQEVCPCYYTMTTHGGRRKCP</sequence>
<organism evidence="1 2">
    <name type="scientific">Camellia lanceoleosa</name>
    <dbReference type="NCBI Taxonomy" id="1840588"/>
    <lineage>
        <taxon>Eukaryota</taxon>
        <taxon>Viridiplantae</taxon>
        <taxon>Streptophyta</taxon>
        <taxon>Embryophyta</taxon>
        <taxon>Tracheophyta</taxon>
        <taxon>Spermatophyta</taxon>
        <taxon>Magnoliopsida</taxon>
        <taxon>eudicotyledons</taxon>
        <taxon>Gunneridae</taxon>
        <taxon>Pentapetalae</taxon>
        <taxon>asterids</taxon>
        <taxon>Ericales</taxon>
        <taxon>Theaceae</taxon>
        <taxon>Camellia</taxon>
    </lineage>
</organism>
<comment type="caution">
    <text evidence="1">The sequence shown here is derived from an EMBL/GenBank/DDBJ whole genome shotgun (WGS) entry which is preliminary data.</text>
</comment>
<name>A0ACC0GVU4_9ERIC</name>
<evidence type="ECO:0000313" key="2">
    <source>
        <dbReference type="Proteomes" id="UP001060215"/>
    </source>
</evidence>
<dbReference type="EMBL" id="CM045766">
    <property type="protein sequence ID" value="KAI8005372.1"/>
    <property type="molecule type" value="Genomic_DNA"/>
</dbReference>
<protein>
    <submittedName>
        <fullName evidence="1">Snakin-2</fullName>
    </submittedName>
</protein>
<keyword evidence="2" id="KW-1185">Reference proteome</keyword>
<evidence type="ECO:0000313" key="1">
    <source>
        <dbReference type="EMBL" id="KAI8005372.1"/>
    </source>
</evidence>
<reference evidence="1 2" key="1">
    <citation type="journal article" date="2022" name="Plant J.">
        <title>Chromosome-level genome of Camellia lanceoleosa provides a valuable resource for understanding genome evolution and self-incompatibility.</title>
        <authorList>
            <person name="Gong W."/>
            <person name="Xiao S."/>
            <person name="Wang L."/>
            <person name="Liao Z."/>
            <person name="Chang Y."/>
            <person name="Mo W."/>
            <person name="Hu G."/>
            <person name="Li W."/>
            <person name="Zhao G."/>
            <person name="Zhu H."/>
            <person name="Hu X."/>
            <person name="Ji K."/>
            <person name="Xiang X."/>
            <person name="Song Q."/>
            <person name="Yuan D."/>
            <person name="Jin S."/>
            <person name="Zhang L."/>
        </authorList>
    </citation>
    <scope>NUCLEOTIDE SEQUENCE [LARGE SCALE GENOMIC DNA]</scope>
    <source>
        <strain evidence="1">SQ_2022a</strain>
    </source>
</reference>